<dbReference type="EnsemblPlants" id="TuG1812S0001485700.01.T02">
    <property type="protein sequence ID" value="TuG1812S0001485700.01.T02.s_cds7724"/>
    <property type="gene ID" value="TuG1812S0001485700.01"/>
</dbReference>
<reference evidence="4" key="1">
    <citation type="journal article" date="2013" name="Nature">
        <title>Draft genome of the wheat A-genome progenitor Triticum urartu.</title>
        <authorList>
            <person name="Ling H.Q."/>
            <person name="Zhao S."/>
            <person name="Liu D."/>
            <person name="Wang J."/>
            <person name="Sun H."/>
            <person name="Zhang C."/>
            <person name="Fan H."/>
            <person name="Li D."/>
            <person name="Dong L."/>
            <person name="Tao Y."/>
            <person name="Gao C."/>
            <person name="Wu H."/>
            <person name="Li Y."/>
            <person name="Cui Y."/>
            <person name="Guo X."/>
            <person name="Zheng S."/>
            <person name="Wang B."/>
            <person name="Yu K."/>
            <person name="Liang Q."/>
            <person name="Yang W."/>
            <person name="Lou X."/>
            <person name="Chen J."/>
            <person name="Feng M."/>
            <person name="Jian J."/>
            <person name="Zhang X."/>
            <person name="Luo G."/>
            <person name="Jiang Y."/>
            <person name="Liu J."/>
            <person name="Wang Z."/>
            <person name="Sha Y."/>
            <person name="Zhang B."/>
            <person name="Wu H."/>
            <person name="Tang D."/>
            <person name="Shen Q."/>
            <person name="Xue P."/>
            <person name="Zou S."/>
            <person name="Wang X."/>
            <person name="Liu X."/>
            <person name="Wang F."/>
            <person name="Yang Y."/>
            <person name="An X."/>
            <person name="Dong Z."/>
            <person name="Zhang K."/>
            <person name="Zhang X."/>
            <person name="Luo M.C."/>
            <person name="Dvorak J."/>
            <person name="Tong Y."/>
            <person name="Wang J."/>
            <person name="Yang H."/>
            <person name="Li Z."/>
            <person name="Wang D."/>
            <person name="Zhang A."/>
            <person name="Wang J."/>
        </authorList>
    </citation>
    <scope>NUCLEOTIDE SEQUENCE</scope>
    <source>
        <strain evidence="4">cv. G1812</strain>
    </source>
</reference>
<proteinExistence type="predicted"/>
<dbReference type="AlphaFoldDB" id="A0A8R7VFB8"/>
<feature type="transmembrane region" description="Helical" evidence="1">
    <location>
        <begin position="88"/>
        <end position="111"/>
    </location>
</feature>
<keyword evidence="1" id="KW-0812">Transmembrane</keyword>
<accession>A0A8R7VFB8</accession>
<keyword evidence="4" id="KW-1185">Reference proteome</keyword>
<feature type="signal peptide" evidence="2">
    <location>
        <begin position="1"/>
        <end position="35"/>
    </location>
</feature>
<keyword evidence="2" id="KW-0732">Signal</keyword>
<keyword evidence="1" id="KW-0472">Membrane</keyword>
<dbReference type="Proteomes" id="UP000015106">
    <property type="component" value="Unassembled WGS sequence"/>
</dbReference>
<protein>
    <submittedName>
        <fullName evidence="3">Uncharacterized protein</fullName>
    </submittedName>
</protein>
<dbReference type="EnsemblPlants" id="TuG1812S0001485700.01.T01">
    <property type="protein sequence ID" value="TuG1812S0001485700.01.T01.s_cds7724"/>
    <property type="gene ID" value="TuG1812S0001485700.01"/>
</dbReference>
<evidence type="ECO:0000313" key="4">
    <source>
        <dbReference type="Proteomes" id="UP000015106"/>
    </source>
</evidence>
<evidence type="ECO:0000256" key="2">
    <source>
        <dbReference type="SAM" id="SignalP"/>
    </source>
</evidence>
<dbReference type="Gramene" id="TuG1812S0001485700.01.T01">
    <property type="protein sequence ID" value="TuG1812S0001485700.01.T01.s_cds7724"/>
    <property type="gene ID" value="TuG1812S0001485700.01"/>
</dbReference>
<reference evidence="3" key="2">
    <citation type="submission" date="2022-06" db="UniProtKB">
        <authorList>
            <consortium name="EnsemblPlants"/>
        </authorList>
    </citation>
    <scope>IDENTIFICATION</scope>
</reference>
<name>A0A8R7VFB8_TRIUA</name>
<organism evidence="3 4">
    <name type="scientific">Triticum urartu</name>
    <name type="common">Red wild einkorn</name>
    <name type="synonym">Crithodium urartu</name>
    <dbReference type="NCBI Taxonomy" id="4572"/>
    <lineage>
        <taxon>Eukaryota</taxon>
        <taxon>Viridiplantae</taxon>
        <taxon>Streptophyta</taxon>
        <taxon>Embryophyta</taxon>
        <taxon>Tracheophyta</taxon>
        <taxon>Spermatophyta</taxon>
        <taxon>Magnoliopsida</taxon>
        <taxon>Liliopsida</taxon>
        <taxon>Poales</taxon>
        <taxon>Poaceae</taxon>
        <taxon>BOP clade</taxon>
        <taxon>Pooideae</taxon>
        <taxon>Triticodae</taxon>
        <taxon>Triticeae</taxon>
        <taxon>Triticinae</taxon>
        <taxon>Triticum</taxon>
    </lineage>
</organism>
<keyword evidence="1" id="KW-1133">Transmembrane helix</keyword>
<sequence>MTLSFRPAWARCRSSVGRAPRLLLKLLFLCHPACTAHPRLRRSHGCLLPSCWIDGRPPPRPTSTFWTRWAAAMGAAPPTSRSPPDRTFANISFILIFVAFGTATTACLPWIKEL</sequence>
<dbReference type="Gramene" id="TuG1812S0001485700.01.T02">
    <property type="protein sequence ID" value="TuG1812S0001485700.01.T02.s_cds7724"/>
    <property type="gene ID" value="TuG1812S0001485700.01"/>
</dbReference>
<evidence type="ECO:0000256" key="1">
    <source>
        <dbReference type="SAM" id="Phobius"/>
    </source>
</evidence>
<evidence type="ECO:0000313" key="3">
    <source>
        <dbReference type="EnsemblPlants" id="TuG1812S0001485700.01.T02.s_cds7724"/>
    </source>
</evidence>
<feature type="chain" id="PRO_5036272778" evidence="2">
    <location>
        <begin position="36"/>
        <end position="114"/>
    </location>
</feature>